<dbReference type="GO" id="GO:0016491">
    <property type="term" value="F:oxidoreductase activity"/>
    <property type="evidence" value="ECO:0007669"/>
    <property type="project" value="UniProtKB-KW"/>
</dbReference>
<keyword evidence="2" id="KW-0500">Molybdenum</keyword>
<dbReference type="InterPro" id="IPR046867">
    <property type="entry name" value="AldOxase/xan_DH_MoCoBD2"/>
</dbReference>
<reference evidence="6" key="1">
    <citation type="submission" date="2019-02" db="EMBL/GenBank/DDBJ databases">
        <authorList>
            <person name="Gruber-Vodicka R. H."/>
            <person name="Seah K. B. B."/>
        </authorList>
    </citation>
    <scope>NUCLEOTIDE SEQUENCE</scope>
    <source>
        <strain evidence="6">BECK_BZ125</strain>
    </source>
</reference>
<dbReference type="InterPro" id="IPR037165">
    <property type="entry name" value="AldOxase/xan_DH_Mopterin-bd_sf"/>
</dbReference>
<name>A0A450YES8_9GAMM</name>
<dbReference type="FunFam" id="3.30.365.10:FF:000001">
    <property type="entry name" value="Xanthine dehydrogenase oxidase"/>
    <property type="match status" value="1"/>
</dbReference>
<dbReference type="InterPro" id="IPR016208">
    <property type="entry name" value="Ald_Oxase/xanthine_DH-like"/>
</dbReference>
<sequence length="789" mass="86007">MKNADTILHVKGESRFIDDIGTPEGALHGAVLSSPIAHGNITELDIAAAKGVAGIRGVFTAEDIPGENRIGSIADDPLFATGEVVYVGQPIAVVVGESAGLARAAAQRITIAFEELPAIFDAREAHALGQLIVPPVASSLGNTEDAWRRCDVVVEGVAESGGQEHVYMETQGAIAYPTEDGGLRVNSSTQSPKTVQSAIAAILNIPMHRIEVDVLRLGGGFGGKEEQATPWAAAAALAAFKLKRPVKLVLRRGEDMRMTGKRHPYSSDFKIGLSRDGRIIAYEVAFYQNAGAIPDLSSSVLDRTLFQATSSYFVPNVKVTGFSCRANLPPNTAFRGFGAPQAVFVMESAIFQAAEKMGVDPSFIQKRNLLRDGDEFHYGMKVGNSQAYPCWEKAEKRYGTEEIRRKARDFNRENSSWKKGNAMVPICYGISFEKAIFLNQASALVHIYSDGSVSISTGAIEMGQGVNMKMRRVAAYLFSLPLDRIKVESTNSTRIANSSPTASSFTADLNGNATRLACAEILTRLRKFAAKRFDADPGYIEIREEAVHLQGEPTGLGWNDLISEAYSNRINLSAQAHYATPNLHFDEEKGKGECFAYYVFGVAIIEVTVDCLRGAYRVDSVKVAHDLGKSLDPAIDLGQMEGGIVQGLGWVTMEEIMHDEKGRLISDALSTYKVPDIHFAPREIQASFLENTENPLGIFNSKAIGEPPFLYGIGAYFAILRAMRAYRSDLDMKYSAPMTPEKVLLSLYTNPIPEDGRKIFPGEVHEMRNLPNAGNAESRRLKQGFELFP</sequence>
<comment type="cofactor">
    <cofactor evidence="4">
        <name>Mo-molybdopterin cytosine dinucleotide</name>
        <dbReference type="ChEBI" id="CHEBI:71308"/>
    </cofactor>
</comment>
<keyword evidence="3" id="KW-0560">Oxidoreductase</keyword>
<dbReference type="AlphaFoldDB" id="A0A450YES8"/>
<gene>
    <name evidence="6" type="ORF">BECKTC1821E_GA0114239_100646</name>
</gene>
<dbReference type="PANTHER" id="PTHR11908">
    <property type="entry name" value="XANTHINE DEHYDROGENASE"/>
    <property type="match status" value="1"/>
</dbReference>
<protein>
    <submittedName>
        <fullName evidence="6">Xanthine dehydrogenase large subunit</fullName>
    </submittedName>
</protein>
<accession>A0A450YES8</accession>
<evidence type="ECO:0000259" key="5">
    <source>
        <dbReference type="SMART" id="SM01008"/>
    </source>
</evidence>
<dbReference type="Pfam" id="PF02738">
    <property type="entry name" value="MoCoBD_1"/>
    <property type="match status" value="1"/>
</dbReference>
<dbReference type="SUPFAM" id="SSF54665">
    <property type="entry name" value="CO dehydrogenase molybdoprotein N-domain-like"/>
    <property type="match status" value="1"/>
</dbReference>
<evidence type="ECO:0000256" key="2">
    <source>
        <dbReference type="ARBA" id="ARBA00022505"/>
    </source>
</evidence>
<dbReference type="Pfam" id="PF20256">
    <property type="entry name" value="MoCoBD_2"/>
    <property type="match status" value="1"/>
</dbReference>
<organism evidence="6">
    <name type="scientific">Candidatus Kentrum sp. TC</name>
    <dbReference type="NCBI Taxonomy" id="2126339"/>
    <lineage>
        <taxon>Bacteria</taxon>
        <taxon>Pseudomonadati</taxon>
        <taxon>Pseudomonadota</taxon>
        <taxon>Gammaproteobacteria</taxon>
        <taxon>Candidatus Kentrum</taxon>
    </lineage>
</organism>
<comment type="similarity">
    <text evidence="1">Belongs to the xanthine dehydrogenase family.</text>
</comment>
<dbReference type="PANTHER" id="PTHR11908:SF132">
    <property type="entry name" value="ALDEHYDE OXIDASE 1-RELATED"/>
    <property type="match status" value="1"/>
</dbReference>
<dbReference type="Pfam" id="PF01315">
    <property type="entry name" value="Ald_Xan_dh_C"/>
    <property type="match status" value="1"/>
</dbReference>
<dbReference type="InterPro" id="IPR008274">
    <property type="entry name" value="AldOxase/xan_DH_MoCoBD1"/>
</dbReference>
<evidence type="ECO:0000256" key="1">
    <source>
        <dbReference type="ARBA" id="ARBA00006849"/>
    </source>
</evidence>
<dbReference type="Gene3D" id="3.90.1170.50">
    <property type="entry name" value="Aldehyde oxidase/xanthine dehydrogenase, a/b hammerhead"/>
    <property type="match status" value="1"/>
</dbReference>
<dbReference type="InterPro" id="IPR000674">
    <property type="entry name" value="Ald_Oxase/Xan_DH_a/b"/>
</dbReference>
<dbReference type="SUPFAM" id="SSF56003">
    <property type="entry name" value="Molybdenum cofactor-binding domain"/>
    <property type="match status" value="1"/>
</dbReference>
<dbReference type="SMART" id="SM01008">
    <property type="entry name" value="Ald_Xan_dh_C"/>
    <property type="match status" value="1"/>
</dbReference>
<evidence type="ECO:0000313" key="6">
    <source>
        <dbReference type="EMBL" id="VFK40062.1"/>
    </source>
</evidence>
<dbReference type="EMBL" id="CAADFT010000006">
    <property type="protein sequence ID" value="VFK40062.1"/>
    <property type="molecule type" value="Genomic_DNA"/>
</dbReference>
<proteinExistence type="inferred from homology"/>
<evidence type="ECO:0000256" key="3">
    <source>
        <dbReference type="ARBA" id="ARBA00023002"/>
    </source>
</evidence>
<feature type="domain" description="Aldehyde oxidase/xanthine dehydrogenase a/b hammerhead" evidence="5">
    <location>
        <begin position="11"/>
        <end position="117"/>
    </location>
</feature>
<dbReference type="GO" id="GO:0005506">
    <property type="term" value="F:iron ion binding"/>
    <property type="evidence" value="ECO:0007669"/>
    <property type="project" value="InterPro"/>
</dbReference>
<dbReference type="InterPro" id="IPR036856">
    <property type="entry name" value="Ald_Oxase/Xan_DH_a/b_sf"/>
</dbReference>
<dbReference type="Gene3D" id="3.30.365.10">
    <property type="entry name" value="Aldehyde oxidase/xanthine dehydrogenase, molybdopterin binding domain"/>
    <property type="match status" value="4"/>
</dbReference>
<evidence type="ECO:0000256" key="4">
    <source>
        <dbReference type="ARBA" id="ARBA00053029"/>
    </source>
</evidence>